<organism evidence="2 3">
    <name type="scientific">Arcticibacterium luteifluviistationis</name>
    <dbReference type="NCBI Taxonomy" id="1784714"/>
    <lineage>
        <taxon>Bacteria</taxon>
        <taxon>Pseudomonadati</taxon>
        <taxon>Bacteroidota</taxon>
        <taxon>Cytophagia</taxon>
        <taxon>Cytophagales</taxon>
        <taxon>Leadbetterellaceae</taxon>
        <taxon>Arcticibacterium</taxon>
    </lineage>
</organism>
<keyword evidence="3" id="KW-1185">Reference proteome</keyword>
<dbReference type="Gene3D" id="3.30.420.150">
    <property type="entry name" value="Exopolyphosphatase. Domain 2"/>
    <property type="match status" value="1"/>
</dbReference>
<accession>A0A2Z4G8V1</accession>
<sequence>MKRAIIDLGTNTFHLLIVDQQNNILFKTSKAAKIGMGGINQGIITEGGIERGVAVLTEFKEKISELEIDDNQIFAFGTSALRSASNQAEVLKAIENATGIKVQVISGDREAELIYKGVSQAVDIKGNNLIVDIGGGSVEFIICNEDGVLWKKSLEIGGQRMMELFMDKDPLPYTSVNKLDDYLREKLLPLANACHQYSPTIMVGSSGSYDTLNNIYYFKKTGEATPIDQVGFDYPMEEFIDIYEKLLTLNRDERMAIPGMIELRVEMIVVAVCLIRYLIQNFGIKTIKISKYAMKEGILKETNAL</sequence>
<dbReference type="KEGG" id="als:DJ013_04885"/>
<dbReference type="InterPro" id="IPR043129">
    <property type="entry name" value="ATPase_NBD"/>
</dbReference>
<dbReference type="InterPro" id="IPR050273">
    <property type="entry name" value="GppA/Ppx_hydrolase"/>
</dbReference>
<dbReference type="AlphaFoldDB" id="A0A2Z4G8V1"/>
<proteinExistence type="predicted"/>
<dbReference type="Proteomes" id="UP000249873">
    <property type="component" value="Chromosome"/>
</dbReference>
<evidence type="ECO:0000313" key="2">
    <source>
        <dbReference type="EMBL" id="AWV97535.1"/>
    </source>
</evidence>
<feature type="domain" description="Ppx/GppA phosphatase N-terminal" evidence="1">
    <location>
        <begin position="19"/>
        <end position="300"/>
    </location>
</feature>
<dbReference type="CDD" id="cd24055">
    <property type="entry name" value="ASKHA_NBD_ChPPX-like"/>
    <property type="match status" value="1"/>
</dbReference>
<gene>
    <name evidence="2" type="ORF">DJ013_04885</name>
</gene>
<reference evidence="2 3" key="1">
    <citation type="submission" date="2018-05" db="EMBL/GenBank/DDBJ databases">
        <title>Complete genome sequence of Arcticibacterium luteifluviistationis SM1504T, a cytophagaceae bacterium isolated from Arctic surface seawater.</title>
        <authorList>
            <person name="Li Y."/>
            <person name="Qin Q.-L."/>
        </authorList>
    </citation>
    <scope>NUCLEOTIDE SEQUENCE [LARGE SCALE GENOMIC DNA]</scope>
    <source>
        <strain evidence="2 3">SM1504</strain>
    </source>
</reference>
<dbReference type="InterPro" id="IPR003695">
    <property type="entry name" value="Ppx_GppA_N"/>
</dbReference>
<dbReference type="GO" id="GO:0016462">
    <property type="term" value="F:pyrophosphatase activity"/>
    <property type="evidence" value="ECO:0007669"/>
    <property type="project" value="TreeGrafter"/>
</dbReference>
<evidence type="ECO:0000259" key="1">
    <source>
        <dbReference type="Pfam" id="PF02541"/>
    </source>
</evidence>
<dbReference type="OrthoDB" id="9814545at2"/>
<protein>
    <submittedName>
        <fullName evidence="2">Phosphatase</fullName>
    </submittedName>
</protein>
<dbReference type="Pfam" id="PF02541">
    <property type="entry name" value="Ppx-GppA"/>
    <property type="match status" value="1"/>
</dbReference>
<dbReference type="Gene3D" id="3.30.420.40">
    <property type="match status" value="1"/>
</dbReference>
<dbReference type="PANTHER" id="PTHR30005">
    <property type="entry name" value="EXOPOLYPHOSPHATASE"/>
    <property type="match status" value="1"/>
</dbReference>
<dbReference type="RefSeq" id="WP_111370637.1">
    <property type="nucleotide sequence ID" value="NZ_CP029480.1"/>
</dbReference>
<dbReference type="SUPFAM" id="SSF53067">
    <property type="entry name" value="Actin-like ATPase domain"/>
    <property type="match status" value="2"/>
</dbReference>
<dbReference type="EMBL" id="CP029480">
    <property type="protein sequence ID" value="AWV97535.1"/>
    <property type="molecule type" value="Genomic_DNA"/>
</dbReference>
<evidence type="ECO:0000313" key="3">
    <source>
        <dbReference type="Proteomes" id="UP000249873"/>
    </source>
</evidence>
<dbReference type="PANTHER" id="PTHR30005:SF0">
    <property type="entry name" value="RETROGRADE REGULATION PROTEIN 2"/>
    <property type="match status" value="1"/>
</dbReference>
<name>A0A2Z4G8V1_9BACT</name>